<dbReference type="eggNOG" id="COG5295">
    <property type="taxonomic scope" value="Bacteria"/>
</dbReference>
<dbReference type="Proteomes" id="UP000006258">
    <property type="component" value="Unassembled WGS sequence"/>
</dbReference>
<accession>D7VJW9</accession>
<dbReference type="GeneID" id="95431549"/>
<gene>
    <name evidence="3" type="ORF">HMPREF0766_11288</name>
</gene>
<evidence type="ECO:0000256" key="2">
    <source>
        <dbReference type="SAM" id="SignalP"/>
    </source>
</evidence>
<protein>
    <submittedName>
        <fullName evidence="3">Uncharacterized protein</fullName>
    </submittedName>
</protein>
<sequence>MKNKIIKVTGIALSMLLTHIGFAQQDNRVQIGFDGPAYGVNLLADFGTGISGGWARGYRISNNDDSESFIQLGTMGNYDITGKSFQAYSYIGKNYDRPFMIFQPDGNIGIGITTVENNEGWEKALQVHGTDHAKLLVTTNAVRTGMWSHNSGYYGAAAGGMVGTHTNHPFSIITNGVSKVTILSNGYTGIGTTTPTERLSVNGNIRAREIKVETNNWPDYVFEEDYKLKSLTEVEIFIKANKHLPDVPSAKEIEEEGLSVGEMNKLMMKKIEELTLHLIEKDKEIRDLKGIKQEIVALQEEIQQLKENLMRK</sequence>
<feature type="coiled-coil region" evidence="1">
    <location>
        <begin position="281"/>
        <end position="308"/>
    </location>
</feature>
<dbReference type="HOGENOM" id="CLU_044440_1_0_10"/>
<feature type="signal peptide" evidence="2">
    <location>
        <begin position="1"/>
        <end position="23"/>
    </location>
</feature>
<keyword evidence="2" id="KW-0732">Signal</keyword>
<organism evidence="3 4">
    <name type="scientific">Sphingobacterium spiritivorum ATCC 33861</name>
    <dbReference type="NCBI Taxonomy" id="525373"/>
    <lineage>
        <taxon>Bacteria</taxon>
        <taxon>Pseudomonadati</taxon>
        <taxon>Bacteroidota</taxon>
        <taxon>Sphingobacteriia</taxon>
        <taxon>Sphingobacteriales</taxon>
        <taxon>Sphingobacteriaceae</taxon>
        <taxon>Sphingobacterium</taxon>
    </lineage>
</organism>
<feature type="chain" id="PRO_5005672194" evidence="2">
    <location>
        <begin position="24"/>
        <end position="312"/>
    </location>
</feature>
<dbReference type="AlphaFoldDB" id="D7VJW9"/>
<comment type="caution">
    <text evidence="3">The sequence shown here is derived from an EMBL/GenBank/DDBJ whole genome shotgun (WGS) entry which is preliminary data.</text>
</comment>
<evidence type="ECO:0000256" key="1">
    <source>
        <dbReference type="SAM" id="Coils"/>
    </source>
</evidence>
<dbReference type="RefSeq" id="WP_002998694.1">
    <property type="nucleotide sequence ID" value="NZ_GL379772.1"/>
</dbReference>
<keyword evidence="4" id="KW-1185">Reference proteome</keyword>
<proteinExistence type="predicted"/>
<evidence type="ECO:0000313" key="3">
    <source>
        <dbReference type="EMBL" id="EFK58571.1"/>
    </source>
</evidence>
<name>D7VJW9_SPHSI</name>
<evidence type="ECO:0000313" key="4">
    <source>
        <dbReference type="Proteomes" id="UP000006258"/>
    </source>
</evidence>
<dbReference type="STRING" id="525373.HMPREF0766_11288"/>
<reference evidence="3" key="1">
    <citation type="submission" date="2010-07" db="EMBL/GenBank/DDBJ databases">
        <authorList>
            <person name="Muzny D."/>
            <person name="Qin X."/>
            <person name="Buhay C."/>
            <person name="Dugan-Rocha S."/>
            <person name="Ding Y."/>
            <person name="Chen G."/>
            <person name="Hawes A."/>
            <person name="Holder M."/>
            <person name="Jhangiani S."/>
            <person name="Johnson A."/>
            <person name="Khan Z."/>
            <person name="Li Z."/>
            <person name="Liu W."/>
            <person name="Liu X."/>
            <person name="Perez L."/>
            <person name="Shen H."/>
            <person name="Wang Q."/>
            <person name="Watt J."/>
            <person name="Xi L."/>
            <person name="Xin Y."/>
            <person name="Zhou J."/>
            <person name="Deng J."/>
            <person name="Jiang H."/>
            <person name="Liu Y."/>
            <person name="Qu J."/>
            <person name="Song X.-Z."/>
            <person name="Zhang L."/>
            <person name="Villasana D."/>
            <person name="Johnson A."/>
            <person name="Liu J."/>
            <person name="Liyanage D."/>
            <person name="Lorensuhewa L."/>
            <person name="Robinson T."/>
            <person name="Song A."/>
            <person name="Song B.-B."/>
            <person name="Dinh H."/>
            <person name="Thornton R."/>
            <person name="Coyle M."/>
            <person name="Francisco L."/>
            <person name="Jackson L."/>
            <person name="Javaid M."/>
            <person name="Korchina V."/>
            <person name="Kovar C."/>
            <person name="Mata R."/>
            <person name="Mathew T."/>
            <person name="Ngo R."/>
            <person name="Nguyen L."/>
            <person name="Nguyen N."/>
            <person name="Okwuonu G."/>
            <person name="Ongeri F."/>
            <person name="Pham C."/>
            <person name="Simmons D."/>
            <person name="Wilczek-Boney K."/>
            <person name="Hale W."/>
            <person name="Jakkamsetti A."/>
            <person name="Pham P."/>
            <person name="Ruth R."/>
            <person name="San Lucas F."/>
            <person name="Warren J."/>
            <person name="Zhang J."/>
            <person name="Zhao Z."/>
            <person name="Zhou C."/>
            <person name="Zhu D."/>
            <person name="Lee S."/>
            <person name="Bess C."/>
            <person name="Blankenburg K."/>
            <person name="Forbes L."/>
            <person name="Fu Q."/>
            <person name="Gubbala S."/>
            <person name="Hirani K."/>
            <person name="Jayaseelan J.C."/>
            <person name="Lara F."/>
            <person name="Munidasa M."/>
            <person name="Palculict T."/>
            <person name="Patil S."/>
            <person name="Pu L.-L."/>
            <person name="Saada N."/>
            <person name="Tang L."/>
            <person name="Weissenberger G."/>
            <person name="Zhu Y."/>
            <person name="Hemphill L."/>
            <person name="Shang Y."/>
            <person name="Youmans B."/>
            <person name="Ayvaz T."/>
            <person name="Ross M."/>
            <person name="Santibanez J."/>
            <person name="Aqrawi P."/>
            <person name="Gross S."/>
            <person name="Joshi V."/>
            <person name="Fowler G."/>
            <person name="Nazareth L."/>
            <person name="Reid J."/>
            <person name="Worley K."/>
            <person name="Petrosino J."/>
            <person name="Highlander S."/>
            <person name="Gibbs R."/>
        </authorList>
    </citation>
    <scope>NUCLEOTIDE SEQUENCE [LARGE SCALE GENOMIC DNA]</scope>
    <source>
        <strain evidence="3">ATCC 33861</strain>
    </source>
</reference>
<dbReference type="EMBL" id="ACHA02000005">
    <property type="protein sequence ID" value="EFK58571.1"/>
    <property type="molecule type" value="Genomic_DNA"/>
</dbReference>
<keyword evidence="1" id="KW-0175">Coiled coil</keyword>